<sequence>MARRNGNSANRPGKSSGISRPDPYKTMADSSVWGERFDAEKARKFAKLLERMTVDNDAVADLLIAADAWMSGWCEEFVPCLKATVNAGRELDDVFAKTVGATPEPEDSVAQQRHAADAFALLSVTLNRYLSDHTVPDAVIRDVLLSYTVSYQNAAKQTVDSFLVKFWNRHNDCDVAEFMSMLRRYAFAFGYAEKIKHLMAKGKYAARNDAAYKDEHVAYRNALALTGKDGTLPELPAGTPRPEAAWSVLDAYQTGMKVRPGLIPTEISGDFDTPMH</sequence>
<proteinExistence type="predicted"/>
<feature type="compositionally biased region" description="Polar residues" evidence="1">
    <location>
        <begin position="1"/>
        <end position="10"/>
    </location>
</feature>
<evidence type="ECO:0000313" key="2">
    <source>
        <dbReference type="EMBL" id="KAA8828589.1"/>
    </source>
</evidence>
<accession>A0A5M9ZMB8</accession>
<feature type="region of interest" description="Disordered" evidence="1">
    <location>
        <begin position="1"/>
        <end position="27"/>
    </location>
</feature>
<evidence type="ECO:0000256" key="1">
    <source>
        <dbReference type="SAM" id="MobiDB-lite"/>
    </source>
</evidence>
<dbReference type="RefSeq" id="WP_150379106.1">
    <property type="nucleotide sequence ID" value="NZ_RZUH01000003.1"/>
</dbReference>
<protein>
    <submittedName>
        <fullName evidence="2">Uncharacterized protein</fullName>
    </submittedName>
</protein>
<gene>
    <name evidence="2" type="ORF">EMO91_05510</name>
</gene>
<name>A0A5M9ZMB8_9BIFI</name>
<reference evidence="2 3" key="1">
    <citation type="journal article" date="2019" name="Syst. Appl. Microbiol.">
        <title>Characterization of Bifidobacterium species in feaces of the Egyptian fruit bat: Description of B. vespertilionis sp. nov. and B. rousetti sp. nov.</title>
        <authorList>
            <person name="Modesto M."/>
            <person name="Satti M."/>
            <person name="Watanabe K."/>
            <person name="Puglisi E."/>
            <person name="Morelli L."/>
            <person name="Huang C.-H."/>
            <person name="Liou J.-S."/>
            <person name="Miyashita M."/>
            <person name="Tamura T."/>
            <person name="Saito S."/>
            <person name="Mori K."/>
            <person name="Huang L."/>
            <person name="Sciavilla P."/>
            <person name="Sandri C."/>
            <person name="Spiezio C."/>
            <person name="Vitali F."/>
            <person name="Cavalieri D."/>
            <person name="Perpetuini G."/>
            <person name="Tofalo R."/>
            <person name="Bonetti A."/>
            <person name="Arita M."/>
            <person name="Mattarelli P."/>
        </authorList>
    </citation>
    <scope>NUCLEOTIDE SEQUENCE [LARGE SCALE GENOMIC DNA]</scope>
    <source>
        <strain evidence="2 3">RST17</strain>
    </source>
</reference>
<evidence type="ECO:0000313" key="3">
    <source>
        <dbReference type="Proteomes" id="UP000410049"/>
    </source>
</evidence>
<organism evidence="2 3">
    <name type="scientific">Bifidobacterium myosotis</name>
    <dbReference type="NCBI Taxonomy" id="1630166"/>
    <lineage>
        <taxon>Bacteria</taxon>
        <taxon>Bacillati</taxon>
        <taxon>Actinomycetota</taxon>
        <taxon>Actinomycetes</taxon>
        <taxon>Bifidobacteriales</taxon>
        <taxon>Bifidobacteriaceae</taxon>
        <taxon>Bifidobacterium</taxon>
    </lineage>
</organism>
<dbReference type="AlphaFoldDB" id="A0A5M9ZMB8"/>
<comment type="caution">
    <text evidence="2">The sequence shown here is derived from an EMBL/GenBank/DDBJ whole genome shotgun (WGS) entry which is preliminary data.</text>
</comment>
<dbReference type="Proteomes" id="UP000410049">
    <property type="component" value="Unassembled WGS sequence"/>
</dbReference>
<dbReference type="EMBL" id="RZUH01000003">
    <property type="protein sequence ID" value="KAA8828589.1"/>
    <property type="molecule type" value="Genomic_DNA"/>
</dbReference>